<name>A0A9D9H1L7_9SPIO</name>
<dbReference type="AlphaFoldDB" id="A0A9D9H1L7"/>
<dbReference type="EMBL" id="JADIMT010000021">
    <property type="protein sequence ID" value="MBO8435575.1"/>
    <property type="molecule type" value="Genomic_DNA"/>
</dbReference>
<accession>A0A9D9H1L7</accession>
<evidence type="ECO:0000313" key="3">
    <source>
        <dbReference type="Proteomes" id="UP000823615"/>
    </source>
</evidence>
<comment type="caution">
    <text evidence="2">The sequence shown here is derived from an EMBL/GenBank/DDBJ whole genome shotgun (WGS) entry which is preliminary data.</text>
</comment>
<protein>
    <submittedName>
        <fullName evidence="2">Uncharacterized protein</fullName>
    </submittedName>
</protein>
<reference evidence="2" key="2">
    <citation type="journal article" date="2021" name="PeerJ">
        <title>Extensive microbial diversity within the chicken gut microbiome revealed by metagenomics and culture.</title>
        <authorList>
            <person name="Gilroy R."/>
            <person name="Ravi A."/>
            <person name="Getino M."/>
            <person name="Pursley I."/>
            <person name="Horton D.L."/>
            <person name="Alikhan N.F."/>
            <person name="Baker D."/>
            <person name="Gharbi K."/>
            <person name="Hall N."/>
            <person name="Watson M."/>
            <person name="Adriaenssens E.M."/>
            <person name="Foster-Nyarko E."/>
            <person name="Jarju S."/>
            <person name="Secka A."/>
            <person name="Antonio M."/>
            <person name="Oren A."/>
            <person name="Chaudhuri R.R."/>
            <person name="La Ragione R."/>
            <person name="Hildebrand F."/>
            <person name="Pallen M.J."/>
        </authorList>
    </citation>
    <scope>NUCLEOTIDE SEQUENCE</scope>
    <source>
        <strain evidence="2">7293</strain>
    </source>
</reference>
<evidence type="ECO:0000313" key="2">
    <source>
        <dbReference type="EMBL" id="MBO8435575.1"/>
    </source>
</evidence>
<dbReference type="Proteomes" id="UP000823615">
    <property type="component" value="Unassembled WGS sequence"/>
</dbReference>
<evidence type="ECO:0000256" key="1">
    <source>
        <dbReference type="SAM" id="MobiDB-lite"/>
    </source>
</evidence>
<reference evidence="2" key="1">
    <citation type="submission" date="2020-10" db="EMBL/GenBank/DDBJ databases">
        <authorList>
            <person name="Gilroy R."/>
        </authorList>
    </citation>
    <scope>NUCLEOTIDE SEQUENCE</scope>
    <source>
        <strain evidence="2">7293</strain>
    </source>
</reference>
<sequence length="235" mass="26349">MRTRAGFYTSNTYFIPKYLKNKLINDNLLVNESSAYKLDIEYAETPAIKYTPDLSLGEATTPQSPTEEQETSSEGCMPVLTSKDQYDIPIHLPDVAIYTDKVDNLSNKYASVKNIDETLPVCLPYGANIITDPYEFAIKAGLLKKVRGGYMPQYAGQIRSIQSFLVAWNDAMIKYRTKYNAYAPALPTPRDLSRKIIVPPRKKKSGSKNAGTKRFVSEDGVRQYLKNAGIPVSKQ</sequence>
<organism evidence="2 3">
    <name type="scientific">Candidatus Ornithospirochaeta stercoripullorum</name>
    <dbReference type="NCBI Taxonomy" id="2840899"/>
    <lineage>
        <taxon>Bacteria</taxon>
        <taxon>Pseudomonadati</taxon>
        <taxon>Spirochaetota</taxon>
        <taxon>Spirochaetia</taxon>
        <taxon>Spirochaetales</taxon>
        <taxon>Spirochaetaceae</taxon>
        <taxon>Spirochaetaceae incertae sedis</taxon>
        <taxon>Candidatus Ornithospirochaeta</taxon>
    </lineage>
</organism>
<proteinExistence type="predicted"/>
<gene>
    <name evidence="2" type="ORF">IAA97_01160</name>
</gene>
<feature type="region of interest" description="Disordered" evidence="1">
    <location>
        <begin position="53"/>
        <end position="75"/>
    </location>
</feature>